<protein>
    <recommendedName>
        <fullName evidence="6">Calcineurin-like phosphoesterase domain-containing protein</fullName>
    </recommendedName>
</protein>
<dbReference type="SUPFAM" id="SSF56300">
    <property type="entry name" value="Metallo-dependent phosphatases"/>
    <property type="match status" value="1"/>
</dbReference>
<dbReference type="KEGG" id="otk:C6570_15840"/>
<dbReference type="Gene3D" id="3.60.21.10">
    <property type="match status" value="1"/>
</dbReference>
<evidence type="ECO:0000256" key="2">
    <source>
        <dbReference type="ARBA" id="ARBA00022801"/>
    </source>
</evidence>
<proteinExistence type="inferred from homology"/>
<dbReference type="AlphaFoldDB" id="A0A2S0MI49"/>
<dbReference type="PANTHER" id="PTHR42988:SF2">
    <property type="entry name" value="CYCLIC NUCLEOTIDE PHOSPHODIESTERASE CBUA0032-RELATED"/>
    <property type="match status" value="1"/>
</dbReference>
<name>A0A2S0MI49_9BURK</name>
<evidence type="ECO:0000313" key="8">
    <source>
        <dbReference type="Proteomes" id="UP000239709"/>
    </source>
</evidence>
<keyword evidence="1" id="KW-0479">Metal-binding</keyword>
<dbReference type="GO" id="GO:0046872">
    <property type="term" value="F:metal ion binding"/>
    <property type="evidence" value="ECO:0007669"/>
    <property type="project" value="UniProtKB-KW"/>
</dbReference>
<keyword evidence="3" id="KW-0408">Iron</keyword>
<dbReference type="Pfam" id="PF00149">
    <property type="entry name" value="Metallophos"/>
    <property type="match status" value="1"/>
</dbReference>
<reference evidence="7 8" key="1">
    <citation type="submission" date="2018-03" db="EMBL/GenBank/DDBJ databases">
        <title>Genome sequencing of Ottowia sp.</title>
        <authorList>
            <person name="Kim S.-J."/>
            <person name="Heo J."/>
            <person name="Kwon S.-W."/>
        </authorList>
    </citation>
    <scope>NUCLEOTIDE SEQUENCE [LARGE SCALE GENOMIC DNA]</scope>
    <source>
        <strain evidence="7 8">KADR8-3</strain>
    </source>
</reference>
<evidence type="ECO:0000256" key="5">
    <source>
        <dbReference type="SAM" id="MobiDB-lite"/>
    </source>
</evidence>
<dbReference type="InterPro" id="IPR029052">
    <property type="entry name" value="Metallo-depent_PP-like"/>
</dbReference>
<dbReference type="Proteomes" id="UP000239709">
    <property type="component" value="Chromosome"/>
</dbReference>
<dbReference type="PANTHER" id="PTHR42988">
    <property type="entry name" value="PHOSPHOHYDROLASE"/>
    <property type="match status" value="1"/>
</dbReference>
<evidence type="ECO:0000256" key="3">
    <source>
        <dbReference type="ARBA" id="ARBA00023004"/>
    </source>
</evidence>
<evidence type="ECO:0000259" key="6">
    <source>
        <dbReference type="Pfam" id="PF00149"/>
    </source>
</evidence>
<evidence type="ECO:0000256" key="4">
    <source>
        <dbReference type="ARBA" id="ARBA00025742"/>
    </source>
</evidence>
<keyword evidence="8" id="KW-1185">Reference proteome</keyword>
<evidence type="ECO:0000256" key="1">
    <source>
        <dbReference type="ARBA" id="ARBA00022723"/>
    </source>
</evidence>
<accession>A0A2S0MI49</accession>
<feature type="compositionally biased region" description="Low complexity" evidence="5">
    <location>
        <begin position="152"/>
        <end position="166"/>
    </location>
</feature>
<organism evidence="7 8">
    <name type="scientific">Ottowia oryzae</name>
    <dbReference type="NCBI Taxonomy" id="2109914"/>
    <lineage>
        <taxon>Bacteria</taxon>
        <taxon>Pseudomonadati</taxon>
        <taxon>Pseudomonadota</taxon>
        <taxon>Betaproteobacteria</taxon>
        <taxon>Burkholderiales</taxon>
        <taxon>Comamonadaceae</taxon>
        <taxon>Ottowia</taxon>
    </lineage>
</organism>
<sequence length="339" mass="35760">MGALKAVVFRFVRVGRQAFCRWRFASLTWFQAAYSSSRFCAFALRPTMLVAHITDPHLSLDTWALPGHPGPAQALRNALRHVQAIDPVPEVLLLTGDLTESGAEADFRTLRQVLDETLPSPQAGGPLVLAVLGNHDDRATAQAVLGHLLGPAAHGAATGPEDGGTTPPAPPAPPAGLTSLHTEYGGLHFIGLDTMVPGRPHGELDDAQLDWLAATLALCAGQPVMIFMHHPPLTSGMAAMDACGLLRGRERLAELVRAHGGVQLIAAGHMHRGIVGALGGAPVVVAPSCSHQLALDLRPQGGLAVQMEPPQVGLYRWTPQDGLACHFSHVQAYPGPFPV</sequence>
<evidence type="ECO:0000313" key="7">
    <source>
        <dbReference type="EMBL" id="AVO35526.1"/>
    </source>
</evidence>
<gene>
    <name evidence="7" type="ORF">C6570_15840</name>
</gene>
<dbReference type="EMBL" id="CP027666">
    <property type="protein sequence ID" value="AVO35526.1"/>
    <property type="molecule type" value="Genomic_DNA"/>
</dbReference>
<dbReference type="OrthoDB" id="9784378at2"/>
<dbReference type="InterPro" id="IPR004843">
    <property type="entry name" value="Calcineurin-like_PHP"/>
</dbReference>
<comment type="similarity">
    <text evidence="4">Belongs to the cyclic nucleotide phosphodiesterase class-III family.</text>
</comment>
<dbReference type="InterPro" id="IPR050884">
    <property type="entry name" value="CNP_phosphodiesterase-III"/>
</dbReference>
<feature type="domain" description="Calcineurin-like phosphoesterase" evidence="6">
    <location>
        <begin position="48"/>
        <end position="272"/>
    </location>
</feature>
<feature type="region of interest" description="Disordered" evidence="5">
    <location>
        <begin position="152"/>
        <end position="178"/>
    </location>
</feature>
<dbReference type="GO" id="GO:0016787">
    <property type="term" value="F:hydrolase activity"/>
    <property type="evidence" value="ECO:0007669"/>
    <property type="project" value="UniProtKB-KW"/>
</dbReference>
<keyword evidence="2" id="KW-0378">Hydrolase</keyword>